<dbReference type="PROSITE" id="PS50850">
    <property type="entry name" value="MFS"/>
    <property type="match status" value="1"/>
</dbReference>
<accession>A0A4Q5J1Y9</accession>
<feature type="transmembrane region" description="Helical" evidence="5">
    <location>
        <begin position="359"/>
        <end position="377"/>
    </location>
</feature>
<dbReference type="RefSeq" id="WP_129987286.1">
    <property type="nucleotide sequence ID" value="NZ_SDPU01000021.1"/>
</dbReference>
<feature type="transmembrane region" description="Helical" evidence="5">
    <location>
        <begin position="12"/>
        <end position="36"/>
    </location>
</feature>
<feature type="transmembrane region" description="Helical" evidence="5">
    <location>
        <begin position="210"/>
        <end position="232"/>
    </location>
</feature>
<organism evidence="7 8">
    <name type="scientific">Nocardioides iriomotensis</name>
    <dbReference type="NCBI Taxonomy" id="715784"/>
    <lineage>
        <taxon>Bacteria</taxon>
        <taxon>Bacillati</taxon>
        <taxon>Actinomycetota</taxon>
        <taxon>Actinomycetes</taxon>
        <taxon>Propionibacteriales</taxon>
        <taxon>Nocardioidaceae</taxon>
        <taxon>Nocardioides</taxon>
    </lineage>
</organism>
<evidence type="ECO:0000313" key="7">
    <source>
        <dbReference type="EMBL" id="RYU12454.1"/>
    </source>
</evidence>
<keyword evidence="4 5" id="KW-0472">Membrane</keyword>
<evidence type="ECO:0000313" key="8">
    <source>
        <dbReference type="Proteomes" id="UP000291189"/>
    </source>
</evidence>
<dbReference type="Pfam" id="PF07690">
    <property type="entry name" value="MFS_1"/>
    <property type="match status" value="1"/>
</dbReference>
<dbReference type="InterPro" id="IPR020846">
    <property type="entry name" value="MFS_dom"/>
</dbReference>
<proteinExistence type="predicted"/>
<comment type="subcellular location">
    <subcellularLocation>
        <location evidence="1">Cell membrane</location>
        <topology evidence="1">Multi-pass membrane protein</topology>
    </subcellularLocation>
</comment>
<feature type="transmembrane region" description="Helical" evidence="5">
    <location>
        <begin position="238"/>
        <end position="261"/>
    </location>
</feature>
<feature type="transmembrane region" description="Helical" evidence="5">
    <location>
        <begin position="81"/>
        <end position="100"/>
    </location>
</feature>
<keyword evidence="3 5" id="KW-1133">Transmembrane helix</keyword>
<dbReference type="GO" id="GO:0022857">
    <property type="term" value="F:transmembrane transporter activity"/>
    <property type="evidence" value="ECO:0007669"/>
    <property type="project" value="InterPro"/>
</dbReference>
<dbReference type="OrthoDB" id="5242299at2"/>
<dbReference type="PANTHER" id="PTHR23531">
    <property type="entry name" value="QUINOLENE RESISTANCE PROTEIN NORA"/>
    <property type="match status" value="1"/>
</dbReference>
<dbReference type="SUPFAM" id="SSF103473">
    <property type="entry name" value="MFS general substrate transporter"/>
    <property type="match status" value="1"/>
</dbReference>
<evidence type="ECO:0000256" key="4">
    <source>
        <dbReference type="ARBA" id="ARBA00023136"/>
    </source>
</evidence>
<feature type="transmembrane region" description="Helical" evidence="5">
    <location>
        <begin position="297"/>
        <end position="320"/>
    </location>
</feature>
<feature type="transmembrane region" description="Helical" evidence="5">
    <location>
        <begin position="140"/>
        <end position="158"/>
    </location>
</feature>
<comment type="caution">
    <text evidence="7">The sequence shown here is derived from an EMBL/GenBank/DDBJ whole genome shotgun (WGS) entry which is preliminary data.</text>
</comment>
<reference evidence="7 8" key="1">
    <citation type="submission" date="2019-01" db="EMBL/GenBank/DDBJ databases">
        <title>Nocardioides guangzhouensis sp. nov., an actinobacterium isolated from soil.</title>
        <authorList>
            <person name="Fu Y."/>
            <person name="Cai Y."/>
            <person name="Lin Z."/>
            <person name="Chen P."/>
        </authorList>
    </citation>
    <scope>NUCLEOTIDE SEQUENCE [LARGE SCALE GENOMIC DNA]</scope>
    <source>
        <strain evidence="7 8">NBRC 105384</strain>
    </source>
</reference>
<name>A0A4Q5J1Y9_9ACTN</name>
<feature type="transmembrane region" description="Helical" evidence="5">
    <location>
        <begin position="48"/>
        <end position="69"/>
    </location>
</feature>
<dbReference type="InterPro" id="IPR011701">
    <property type="entry name" value="MFS"/>
</dbReference>
<dbReference type="AlphaFoldDB" id="A0A4Q5J1Y9"/>
<dbReference type="InterPro" id="IPR036259">
    <property type="entry name" value="MFS_trans_sf"/>
</dbReference>
<dbReference type="EMBL" id="SDPU01000021">
    <property type="protein sequence ID" value="RYU12454.1"/>
    <property type="molecule type" value="Genomic_DNA"/>
</dbReference>
<dbReference type="Proteomes" id="UP000291189">
    <property type="component" value="Unassembled WGS sequence"/>
</dbReference>
<dbReference type="InterPro" id="IPR052714">
    <property type="entry name" value="MFS_Exporter"/>
</dbReference>
<evidence type="ECO:0000256" key="5">
    <source>
        <dbReference type="SAM" id="Phobius"/>
    </source>
</evidence>
<protein>
    <submittedName>
        <fullName evidence="7">MFS transporter</fullName>
    </submittedName>
</protein>
<feature type="transmembrane region" description="Helical" evidence="5">
    <location>
        <begin position="106"/>
        <end position="128"/>
    </location>
</feature>
<evidence type="ECO:0000259" key="6">
    <source>
        <dbReference type="PROSITE" id="PS50850"/>
    </source>
</evidence>
<evidence type="ECO:0000256" key="3">
    <source>
        <dbReference type="ARBA" id="ARBA00022989"/>
    </source>
</evidence>
<keyword evidence="2 5" id="KW-0812">Transmembrane</keyword>
<feature type="domain" description="Major facilitator superfamily (MFS) profile" evidence="6">
    <location>
        <begin position="15"/>
        <end position="385"/>
    </location>
</feature>
<evidence type="ECO:0000256" key="2">
    <source>
        <dbReference type="ARBA" id="ARBA00022692"/>
    </source>
</evidence>
<sequence length="390" mass="38831">MTGPREPREPLFTRSFVLLSASDLAYFLGAGVLVFATPLFVTGPLGAGPAQVGLAMGAFSLTTLVLRPWLGRWTDRHGRRVLLVGGAAGFAVVVLGHLVVDSLAGLVVVRLALGAAEACYFVAGFAALADLAPPARAGEALSLNSLALYAGIALGPVAGQGLVELGGYPAAWVGAACSVAVAAMLVALVPETQGQVEPAAEPPPLLHPAVRGPGAALGLGLLAMSAFMPFSVLLAREAGVALVSVGLLVFGATVVTCRLVFATLPDRVPAAPLATTALVASGLGMLLLGTWPTSAGLVAGALVCGLGSAFLTPAVFALVFRSVPPAERGAAAGGLSMFVDLGLTGGPLVLGSLAAATGLAPAFALTAALPLAGAWVLRPRTARPRVRPAG</sequence>
<dbReference type="Gene3D" id="1.20.1250.20">
    <property type="entry name" value="MFS general substrate transporter like domains"/>
    <property type="match status" value="1"/>
</dbReference>
<gene>
    <name evidence="7" type="ORF">ETU37_10680</name>
</gene>
<dbReference type="PANTHER" id="PTHR23531:SF1">
    <property type="entry name" value="QUINOLENE RESISTANCE PROTEIN NORA"/>
    <property type="match status" value="1"/>
</dbReference>
<keyword evidence="8" id="KW-1185">Reference proteome</keyword>
<feature type="transmembrane region" description="Helical" evidence="5">
    <location>
        <begin position="273"/>
        <end position="291"/>
    </location>
</feature>
<dbReference type="GO" id="GO:0005886">
    <property type="term" value="C:plasma membrane"/>
    <property type="evidence" value="ECO:0007669"/>
    <property type="project" value="UniProtKB-SubCell"/>
</dbReference>
<evidence type="ECO:0000256" key="1">
    <source>
        <dbReference type="ARBA" id="ARBA00004651"/>
    </source>
</evidence>